<evidence type="ECO:0000313" key="5">
    <source>
        <dbReference type="EMBL" id="CAE0458925.1"/>
    </source>
</evidence>
<dbReference type="GO" id="GO:0005739">
    <property type="term" value="C:mitochondrion"/>
    <property type="evidence" value="ECO:0007669"/>
    <property type="project" value="TreeGrafter"/>
</dbReference>
<evidence type="ECO:0000256" key="2">
    <source>
        <dbReference type="ARBA" id="ARBA00023134"/>
    </source>
</evidence>
<feature type="signal peptide" evidence="3">
    <location>
        <begin position="1"/>
        <end position="23"/>
    </location>
</feature>
<dbReference type="PANTHER" id="PTHR45782:SF5">
    <property type="entry name" value="DAR GTPASE 3, CHLOROPLASTIC"/>
    <property type="match status" value="1"/>
</dbReference>
<dbReference type="GO" id="GO:0032543">
    <property type="term" value="P:mitochondrial translation"/>
    <property type="evidence" value="ECO:0007669"/>
    <property type="project" value="TreeGrafter"/>
</dbReference>
<dbReference type="CDD" id="cd01856">
    <property type="entry name" value="YlqF"/>
    <property type="match status" value="1"/>
</dbReference>
<keyword evidence="2" id="KW-0342">GTP-binding</keyword>
<dbReference type="InterPro" id="IPR006073">
    <property type="entry name" value="GTP-bd"/>
</dbReference>
<dbReference type="GO" id="GO:0003924">
    <property type="term" value="F:GTPase activity"/>
    <property type="evidence" value="ECO:0007669"/>
    <property type="project" value="TreeGrafter"/>
</dbReference>
<name>A0A7S3V5N3_9STRA</name>
<dbReference type="EMBL" id="HBIO01005339">
    <property type="protein sequence ID" value="CAE0458925.1"/>
    <property type="molecule type" value="Transcribed_RNA"/>
</dbReference>
<keyword evidence="1" id="KW-0547">Nucleotide-binding</keyword>
<dbReference type="PRINTS" id="PR00326">
    <property type="entry name" value="GTP1OBG"/>
</dbReference>
<protein>
    <recommendedName>
        <fullName evidence="4">G domain-containing protein</fullName>
    </recommendedName>
</protein>
<evidence type="ECO:0000259" key="4">
    <source>
        <dbReference type="Pfam" id="PF01926"/>
    </source>
</evidence>
<dbReference type="InterPro" id="IPR027417">
    <property type="entry name" value="P-loop_NTPase"/>
</dbReference>
<dbReference type="InterPro" id="IPR023179">
    <property type="entry name" value="GTP-bd_ortho_bundle_sf"/>
</dbReference>
<feature type="chain" id="PRO_5031059090" description="G domain-containing protein" evidence="3">
    <location>
        <begin position="24"/>
        <end position="520"/>
    </location>
</feature>
<reference evidence="5" key="1">
    <citation type="submission" date="2021-01" db="EMBL/GenBank/DDBJ databases">
        <authorList>
            <person name="Corre E."/>
            <person name="Pelletier E."/>
            <person name="Niang G."/>
            <person name="Scheremetjew M."/>
            <person name="Finn R."/>
            <person name="Kale V."/>
            <person name="Holt S."/>
            <person name="Cochrane G."/>
            <person name="Meng A."/>
            <person name="Brown T."/>
            <person name="Cohen L."/>
        </authorList>
    </citation>
    <scope>NUCLEOTIDE SEQUENCE</scope>
    <source>
        <strain evidence="5">MM31A-1</strain>
    </source>
</reference>
<sequence length="520" mass="57013">MRIILSAIMIVSLLNRSVVPTLSFSIRSTSSSSRKVVSSHTIRSYNAAITTTTSLAAAKPPAQSESRSFTADSLSGYKAPSVNWYPGHIAKAERTLSETLTSADVLVEIRDARIPSATAHPKVREWTAGKPRIVVMTHADIVPNSSIKQWSRSLNMFGAAKWDGAVEDGNVKHRARQNLMLRGITSGVDGHVEDVLYVDAKRGAGVRALLKAIGRSGLYVNERRKKRGLRERPLRVAILGYPNVGKSALINRILGRRRAKSANTPGITRALQWIRVKSDLDGTDASGKTRRTNSNNRINGNFELLDSPGIIPANMQNQEDAILLAICNSIGNAAYDNQGVAAYLCARLSELYQMGDDTHTAPQWRQKSIDRYKFDPLEPMVIPSLGDEVRTRIPTGDDMLYAVAESTCYGDTENAARKILQDFRTGRMGPVCLQIAPNLDDDEDSFEGEKKVNVMRQVGILGEQSLDENNGEVGNDDKVRVERAQRAVEAAKERGLELPPMIEEEATSSGDVGKGLFDGW</sequence>
<gene>
    <name evidence="5" type="ORF">CDEB00056_LOCUS3766</name>
</gene>
<evidence type="ECO:0000256" key="1">
    <source>
        <dbReference type="ARBA" id="ARBA00022741"/>
    </source>
</evidence>
<dbReference type="Gene3D" id="3.40.50.300">
    <property type="entry name" value="P-loop containing nucleotide triphosphate hydrolases"/>
    <property type="match status" value="1"/>
</dbReference>
<dbReference type="SUPFAM" id="SSF52540">
    <property type="entry name" value="P-loop containing nucleoside triphosphate hydrolases"/>
    <property type="match status" value="1"/>
</dbReference>
<organism evidence="5">
    <name type="scientific">Chaetoceros debilis</name>
    <dbReference type="NCBI Taxonomy" id="122233"/>
    <lineage>
        <taxon>Eukaryota</taxon>
        <taxon>Sar</taxon>
        <taxon>Stramenopiles</taxon>
        <taxon>Ochrophyta</taxon>
        <taxon>Bacillariophyta</taxon>
        <taxon>Coscinodiscophyceae</taxon>
        <taxon>Chaetocerotophycidae</taxon>
        <taxon>Chaetocerotales</taxon>
        <taxon>Chaetocerotaceae</taxon>
        <taxon>Chaetoceros</taxon>
    </lineage>
</organism>
<feature type="domain" description="G" evidence="4">
    <location>
        <begin position="235"/>
        <end position="316"/>
    </location>
</feature>
<dbReference type="Gene3D" id="1.10.1580.10">
    <property type="match status" value="1"/>
</dbReference>
<accession>A0A7S3V5N3</accession>
<dbReference type="Pfam" id="PF01926">
    <property type="entry name" value="MMR_HSR1"/>
    <property type="match status" value="1"/>
</dbReference>
<dbReference type="GO" id="GO:0005525">
    <property type="term" value="F:GTP binding"/>
    <property type="evidence" value="ECO:0007669"/>
    <property type="project" value="UniProtKB-KW"/>
</dbReference>
<evidence type="ECO:0000256" key="3">
    <source>
        <dbReference type="SAM" id="SignalP"/>
    </source>
</evidence>
<keyword evidence="3" id="KW-0732">Signal</keyword>
<dbReference type="AlphaFoldDB" id="A0A7S3V5N3"/>
<proteinExistence type="predicted"/>
<dbReference type="PANTHER" id="PTHR45782">
    <property type="entry name" value="MITOCHONDRIAL RIBOSOME-ASSOCIATED GTPASE 1"/>
    <property type="match status" value="1"/>
</dbReference>